<evidence type="ECO:0000259" key="4">
    <source>
        <dbReference type="PROSITE" id="PS50932"/>
    </source>
</evidence>
<keyword evidence="3" id="KW-0804">Transcription</keyword>
<evidence type="ECO:0000313" key="6">
    <source>
        <dbReference type="EMBL" id="MBY8918429.1"/>
    </source>
</evidence>
<keyword evidence="7" id="KW-1185">Reference proteome</keyword>
<dbReference type="PROSITE" id="PS50943">
    <property type="entry name" value="HTH_CROC1"/>
    <property type="match status" value="1"/>
</dbReference>
<dbReference type="Proteomes" id="UP000777661">
    <property type="component" value="Unassembled WGS sequence"/>
</dbReference>
<dbReference type="EMBL" id="JAHSQO010000006">
    <property type="protein sequence ID" value="MBY8918429.1"/>
    <property type="molecule type" value="Genomic_DNA"/>
</dbReference>
<name>A0ABS7RCQ6_9HYPH</name>
<keyword evidence="6" id="KW-0614">Plasmid</keyword>
<feature type="domain" description="HTH lacI-type" evidence="4">
    <location>
        <begin position="5"/>
        <end position="55"/>
    </location>
</feature>
<geneLocation type="plasmid" evidence="6">
    <name>pR6_1</name>
</geneLocation>
<dbReference type="SMART" id="SM00354">
    <property type="entry name" value="HTH_LACI"/>
    <property type="match status" value="1"/>
</dbReference>
<evidence type="ECO:0000256" key="2">
    <source>
        <dbReference type="ARBA" id="ARBA00023125"/>
    </source>
</evidence>
<evidence type="ECO:0000256" key="3">
    <source>
        <dbReference type="ARBA" id="ARBA00023163"/>
    </source>
</evidence>
<dbReference type="InterPro" id="IPR001387">
    <property type="entry name" value="Cro/C1-type_HTH"/>
</dbReference>
<dbReference type="GO" id="GO:0003677">
    <property type="term" value="F:DNA binding"/>
    <property type="evidence" value="ECO:0007669"/>
    <property type="project" value="UniProtKB-KW"/>
</dbReference>
<dbReference type="CDD" id="cd06307">
    <property type="entry name" value="PBP1_sugar_binding"/>
    <property type="match status" value="1"/>
</dbReference>
<accession>A0ABS7RCQ6</accession>
<dbReference type="RefSeq" id="WP_065817964.1">
    <property type="nucleotide sequence ID" value="NZ_CBDDPV010000001.1"/>
</dbReference>
<feature type="domain" description="HTH cro/C1-type" evidence="5">
    <location>
        <begin position="6"/>
        <end position="49"/>
    </location>
</feature>
<dbReference type="Pfam" id="PF00356">
    <property type="entry name" value="LacI"/>
    <property type="match status" value="1"/>
</dbReference>
<dbReference type="CDD" id="cd01392">
    <property type="entry name" value="HTH_LacI"/>
    <property type="match status" value="1"/>
</dbReference>
<dbReference type="PROSITE" id="PS50932">
    <property type="entry name" value="HTH_LACI_2"/>
    <property type="match status" value="1"/>
</dbReference>
<evidence type="ECO:0000256" key="1">
    <source>
        <dbReference type="ARBA" id="ARBA00023015"/>
    </source>
</evidence>
<reference evidence="6 7" key="1">
    <citation type="submission" date="2021-06" db="EMBL/GenBank/DDBJ databases">
        <title>Nitratireductor porphyridii sp. nov., isolated from a small marine red alga, Porphyridium purpureum in South Korea.</title>
        <authorList>
            <person name="Kim K.H."/>
            <person name="Kristyanto S."/>
            <person name="Jeon C.O."/>
        </authorList>
    </citation>
    <scope>NUCLEOTIDE SEQUENCE [LARGE SCALE GENOMIC DNA]</scope>
    <source>
        <strain evidence="6 7">R6</strain>
        <plasmid evidence="6">pR6_1</plasmid>
    </source>
</reference>
<keyword evidence="2 6" id="KW-0238">DNA-binding</keyword>
<evidence type="ECO:0000259" key="5">
    <source>
        <dbReference type="PROSITE" id="PS50943"/>
    </source>
</evidence>
<dbReference type="Pfam" id="PF13407">
    <property type="entry name" value="Peripla_BP_4"/>
    <property type="match status" value="1"/>
</dbReference>
<dbReference type="SUPFAM" id="SSF53822">
    <property type="entry name" value="Periplasmic binding protein-like I"/>
    <property type="match status" value="1"/>
</dbReference>
<organism evidence="6 7">
    <name type="scientific">Nitratireductor rhodophyticola</name>
    <dbReference type="NCBI Taxonomy" id="2854036"/>
    <lineage>
        <taxon>Bacteria</taxon>
        <taxon>Pseudomonadati</taxon>
        <taxon>Pseudomonadota</taxon>
        <taxon>Alphaproteobacteria</taxon>
        <taxon>Hyphomicrobiales</taxon>
        <taxon>Phyllobacteriaceae</taxon>
        <taxon>Nitratireductor</taxon>
    </lineage>
</organism>
<dbReference type="InterPro" id="IPR028082">
    <property type="entry name" value="Peripla_BP_I"/>
</dbReference>
<evidence type="ECO:0000313" key="7">
    <source>
        <dbReference type="Proteomes" id="UP000777661"/>
    </source>
</evidence>
<proteinExistence type="predicted"/>
<gene>
    <name evidence="6" type="ORF">KVG22_17635</name>
</gene>
<dbReference type="InterPro" id="IPR025997">
    <property type="entry name" value="SBP_2_dom"/>
</dbReference>
<comment type="caution">
    <text evidence="6">The sequence shown here is derived from an EMBL/GenBank/DDBJ whole genome shotgun (WGS) entry which is preliminary data.</text>
</comment>
<dbReference type="PANTHER" id="PTHR30146:SF152">
    <property type="entry name" value="TRANSCRIPTIONAL REGULATORY PROTEIN"/>
    <property type="match status" value="1"/>
</dbReference>
<dbReference type="SUPFAM" id="SSF47413">
    <property type="entry name" value="lambda repressor-like DNA-binding domains"/>
    <property type="match status" value="1"/>
</dbReference>
<protein>
    <submittedName>
        <fullName evidence="6">LacI family DNA-binding transcriptional regulator</fullName>
    </submittedName>
</protein>
<dbReference type="InterPro" id="IPR010982">
    <property type="entry name" value="Lambda_DNA-bd_dom_sf"/>
</dbReference>
<dbReference type="PANTHER" id="PTHR30146">
    <property type="entry name" value="LACI-RELATED TRANSCRIPTIONAL REPRESSOR"/>
    <property type="match status" value="1"/>
</dbReference>
<dbReference type="InterPro" id="IPR000843">
    <property type="entry name" value="HTH_LacI"/>
</dbReference>
<dbReference type="PRINTS" id="PR00036">
    <property type="entry name" value="HTHLACI"/>
</dbReference>
<dbReference type="Gene3D" id="3.40.50.2300">
    <property type="match status" value="2"/>
</dbReference>
<dbReference type="PROSITE" id="PS00356">
    <property type="entry name" value="HTH_LACI_1"/>
    <property type="match status" value="1"/>
</dbReference>
<keyword evidence="1" id="KW-0805">Transcription regulation</keyword>
<dbReference type="Gene3D" id="1.10.260.40">
    <property type="entry name" value="lambda repressor-like DNA-binding domains"/>
    <property type="match status" value="1"/>
</dbReference>
<sequence length="349" mass="38242">MARRPTIADLAEKAGVSVATVDRVLNGRHRVREETARRVYEAANAIGYHAAALIHQRITAELPRMELGFLLQKSRQPFYQAFAAALEEAVARRRDIRGHAHVEFLQSSAPGDMADSLRALGGRTQAVAAVCLDHHLVTRAVEALRADGKPVFSMLSDFAQDVRESYVGTNNLKVGRTAAWMISRTARRAGKVALFVGSHRWLGHELRETGFRSYFREHAPEFHILETLVNLDTRQVTHEATLSLFSRHPDIVGLYVAGGGMEGAIAALRETMDDGRFARGEGPSVIVNEVTPDTTAALQDHLISAIVATPLRELADSVVDMMVNTVQSGPADNPGQLFLPFGFHVPESL</sequence>